<keyword evidence="2" id="KW-1133">Transmembrane helix</keyword>
<comment type="caution">
    <text evidence="3">The sequence shown here is derived from an EMBL/GenBank/DDBJ whole genome shotgun (WGS) entry which is preliminary data.</text>
</comment>
<gene>
    <name evidence="3" type="ORF">B4U80_13280</name>
</gene>
<name>A0A443S943_9ACAR</name>
<sequence>MLLFVDKYFWEYDFAKNQLSQKREIKNYWREIDTPISAASTGVNGSALSTYFIKGSDFWWYNNKDNDVLATTFVRMAGVKAEFNFEVAAFTIVTAIIALSKTKVVVCDSAKRIYFCDLSIIAQGVFFQNCTAQPPRLLPESTCTALSRNSDKTYMIVGSKTIIESPIGTIKTERKFEINDIFKCEKGQNIVLKIFIIGIIVLVVINIICIVFSVYKKRKQHGEMNKQSDETTMDDDDSKSVAPTTPSVNKEIQIEVQK</sequence>
<dbReference type="SUPFAM" id="SSF50923">
    <property type="entry name" value="Hemopexin-like domain"/>
    <property type="match status" value="1"/>
</dbReference>
<feature type="region of interest" description="Disordered" evidence="1">
    <location>
        <begin position="223"/>
        <end position="258"/>
    </location>
</feature>
<keyword evidence="4" id="KW-1185">Reference proteome</keyword>
<evidence type="ECO:0000256" key="2">
    <source>
        <dbReference type="SAM" id="Phobius"/>
    </source>
</evidence>
<dbReference type="InterPro" id="IPR036375">
    <property type="entry name" value="Hemopexin-like_dom_sf"/>
</dbReference>
<evidence type="ECO:0000313" key="3">
    <source>
        <dbReference type="EMBL" id="RWS24031.1"/>
    </source>
</evidence>
<feature type="transmembrane region" description="Helical" evidence="2">
    <location>
        <begin position="190"/>
        <end position="215"/>
    </location>
</feature>
<dbReference type="Gene3D" id="2.110.10.10">
    <property type="entry name" value="Hemopexin-like domain"/>
    <property type="match status" value="1"/>
</dbReference>
<dbReference type="EMBL" id="NCKV01005505">
    <property type="protein sequence ID" value="RWS24031.1"/>
    <property type="molecule type" value="Genomic_DNA"/>
</dbReference>
<organism evidence="3 4">
    <name type="scientific">Leptotrombidium deliense</name>
    <dbReference type="NCBI Taxonomy" id="299467"/>
    <lineage>
        <taxon>Eukaryota</taxon>
        <taxon>Metazoa</taxon>
        <taxon>Ecdysozoa</taxon>
        <taxon>Arthropoda</taxon>
        <taxon>Chelicerata</taxon>
        <taxon>Arachnida</taxon>
        <taxon>Acari</taxon>
        <taxon>Acariformes</taxon>
        <taxon>Trombidiformes</taxon>
        <taxon>Prostigmata</taxon>
        <taxon>Anystina</taxon>
        <taxon>Parasitengona</taxon>
        <taxon>Trombiculoidea</taxon>
        <taxon>Trombiculidae</taxon>
        <taxon>Leptotrombidium</taxon>
    </lineage>
</organism>
<evidence type="ECO:0000256" key="1">
    <source>
        <dbReference type="SAM" id="MobiDB-lite"/>
    </source>
</evidence>
<protein>
    <submittedName>
        <fullName evidence="3">Uncharacterized protein</fullName>
    </submittedName>
</protein>
<dbReference type="Proteomes" id="UP000288716">
    <property type="component" value="Unassembled WGS sequence"/>
</dbReference>
<dbReference type="AlphaFoldDB" id="A0A443S943"/>
<feature type="compositionally biased region" description="Polar residues" evidence="1">
    <location>
        <begin position="241"/>
        <end position="250"/>
    </location>
</feature>
<keyword evidence="2" id="KW-0472">Membrane</keyword>
<reference evidence="3 4" key="1">
    <citation type="journal article" date="2018" name="Gigascience">
        <title>Genomes of trombidid mites reveal novel predicted allergens and laterally-transferred genes associated with secondary metabolism.</title>
        <authorList>
            <person name="Dong X."/>
            <person name="Chaisiri K."/>
            <person name="Xia D."/>
            <person name="Armstrong S.D."/>
            <person name="Fang Y."/>
            <person name="Donnelly M.J."/>
            <person name="Kadowaki T."/>
            <person name="McGarry J.W."/>
            <person name="Darby A.C."/>
            <person name="Makepeace B.L."/>
        </authorList>
    </citation>
    <scope>NUCLEOTIDE SEQUENCE [LARGE SCALE GENOMIC DNA]</scope>
    <source>
        <strain evidence="3">UoL-UT</strain>
    </source>
</reference>
<proteinExistence type="predicted"/>
<keyword evidence="2" id="KW-0812">Transmembrane</keyword>
<dbReference type="VEuPathDB" id="VectorBase:LDEU008008"/>
<evidence type="ECO:0000313" key="4">
    <source>
        <dbReference type="Proteomes" id="UP000288716"/>
    </source>
</evidence>
<accession>A0A443S943</accession>